<gene>
    <name evidence="2" type="ORF">ASZ90_001666</name>
</gene>
<feature type="domain" description="Metallo-beta-lactamase" evidence="1">
    <location>
        <begin position="44"/>
        <end position="201"/>
    </location>
</feature>
<keyword evidence="2" id="KW-0378">Hydrolase</keyword>
<accession>A0A0W8G5T3</accession>
<organism evidence="2">
    <name type="scientific">hydrocarbon metagenome</name>
    <dbReference type="NCBI Taxonomy" id="938273"/>
    <lineage>
        <taxon>unclassified sequences</taxon>
        <taxon>metagenomes</taxon>
        <taxon>ecological metagenomes</taxon>
    </lineage>
</organism>
<dbReference type="SUPFAM" id="SSF56281">
    <property type="entry name" value="Metallo-hydrolase/oxidoreductase"/>
    <property type="match status" value="1"/>
</dbReference>
<evidence type="ECO:0000313" key="2">
    <source>
        <dbReference type="EMBL" id="KUG28425.1"/>
    </source>
</evidence>
<dbReference type="InterPro" id="IPR050114">
    <property type="entry name" value="UPF0173_UPF0282_UlaG_hydrolase"/>
</dbReference>
<dbReference type="Gene3D" id="3.60.15.10">
    <property type="entry name" value="Ribonuclease Z/Hydroxyacylglutathione hydrolase-like"/>
    <property type="match status" value="1"/>
</dbReference>
<dbReference type="PANTHER" id="PTHR43546:SF3">
    <property type="entry name" value="UPF0173 METAL-DEPENDENT HYDROLASE MJ1163"/>
    <property type="match status" value="1"/>
</dbReference>
<dbReference type="AlphaFoldDB" id="A0A0W8G5T3"/>
<dbReference type="InterPro" id="IPR036866">
    <property type="entry name" value="RibonucZ/Hydroxyglut_hydro"/>
</dbReference>
<evidence type="ECO:0000259" key="1">
    <source>
        <dbReference type="Pfam" id="PF12706"/>
    </source>
</evidence>
<sequence>MDITYIHHDCFVVRHAGRVLLFDYPRPSHLPAQAAQTAAPLLHGADLVVFFSHGHPDHFDPNILAVTEGAASRRFVVSDDVADMFPDSLPPDAVIMEPDQIRQVEGFFVSTLESNDLGVAYLIETPEKRLYFGGDLAQWDWPTLPDRARAETCRFFTAALARIADFAPDAAFTNCDFRLDSLGGVVAFAQAVRPGLLVPMHLFGDASRLWTLPARIAEAGPAHAPDIPVFCYAAPGDQAMIGPEGITFGLKETPPAAGGETF</sequence>
<reference evidence="2" key="1">
    <citation type="journal article" date="2015" name="Proc. Natl. Acad. Sci. U.S.A.">
        <title>Networks of energetic and metabolic interactions define dynamics in microbial communities.</title>
        <authorList>
            <person name="Embree M."/>
            <person name="Liu J.K."/>
            <person name="Al-Bassam M.M."/>
            <person name="Zengler K."/>
        </authorList>
    </citation>
    <scope>NUCLEOTIDE SEQUENCE</scope>
</reference>
<dbReference type="Pfam" id="PF12706">
    <property type="entry name" value="Lactamase_B_2"/>
    <property type="match status" value="1"/>
</dbReference>
<dbReference type="InterPro" id="IPR001279">
    <property type="entry name" value="Metallo-B-lactamas"/>
</dbReference>
<proteinExistence type="predicted"/>
<protein>
    <submittedName>
        <fullName evidence="2">Metal dependent hydrolase</fullName>
    </submittedName>
</protein>
<dbReference type="EMBL" id="LNQE01000219">
    <property type="protein sequence ID" value="KUG28425.1"/>
    <property type="molecule type" value="Genomic_DNA"/>
</dbReference>
<dbReference type="PANTHER" id="PTHR43546">
    <property type="entry name" value="UPF0173 METAL-DEPENDENT HYDROLASE MJ1163-RELATED"/>
    <property type="match status" value="1"/>
</dbReference>
<name>A0A0W8G5T3_9ZZZZ</name>
<comment type="caution">
    <text evidence="2">The sequence shown here is derived from an EMBL/GenBank/DDBJ whole genome shotgun (WGS) entry which is preliminary data.</text>
</comment>
<dbReference type="GO" id="GO:0016787">
    <property type="term" value="F:hydrolase activity"/>
    <property type="evidence" value="ECO:0007669"/>
    <property type="project" value="UniProtKB-KW"/>
</dbReference>